<evidence type="ECO:0000313" key="8">
    <source>
        <dbReference type="EMBL" id="OWF56241.1"/>
    </source>
</evidence>
<comment type="subcellular location">
    <subcellularLocation>
        <location evidence="1">Membrane</location>
    </subcellularLocation>
</comment>
<dbReference type="InterPro" id="IPR026910">
    <property type="entry name" value="Shisa"/>
</dbReference>
<keyword evidence="7" id="KW-0732">Signal</keyword>
<feature type="signal peptide" evidence="7">
    <location>
        <begin position="1"/>
        <end position="19"/>
    </location>
</feature>
<evidence type="ECO:0000256" key="5">
    <source>
        <dbReference type="SAM" id="MobiDB-lite"/>
    </source>
</evidence>
<proteinExistence type="predicted"/>
<gene>
    <name evidence="8" type="ORF">KP79_PYT00084</name>
</gene>
<dbReference type="EMBL" id="NEDP02000240">
    <property type="protein sequence ID" value="OWF56241.1"/>
    <property type="molecule type" value="Genomic_DNA"/>
</dbReference>
<dbReference type="AlphaFoldDB" id="A0A210R5T1"/>
<dbReference type="Proteomes" id="UP000242188">
    <property type="component" value="Unassembled WGS sequence"/>
</dbReference>
<keyword evidence="4 6" id="KW-0472">Membrane</keyword>
<keyword evidence="2 6" id="KW-0812">Transmembrane</keyword>
<dbReference type="PANTHER" id="PTHR31395:SF23">
    <property type="entry name" value="GEO05642P1"/>
    <property type="match status" value="1"/>
</dbReference>
<name>A0A210R5T1_MIZYE</name>
<evidence type="ECO:0000256" key="1">
    <source>
        <dbReference type="ARBA" id="ARBA00004370"/>
    </source>
</evidence>
<dbReference type="PANTHER" id="PTHR31395">
    <property type="entry name" value="SHISA"/>
    <property type="match status" value="1"/>
</dbReference>
<sequence>MAELLGILVILLSFLTGEAADVCVASYYYYYYTVNCDDGCCGYYYSRTCCAASTTEGTIAGAIIGGVIFIAFLVGIIVLIKHCNTTRTGVAFVGQTGGPGGNVTVVNSTNQQHMQQQPYGAYPQPAYGPPPPQYGGQPQPYGAYPQPQPAYGVQVQAYAGQVYPPTQQLPANILSSVPHTSLSADGQAVSLSDTDVRRIDSAVFLITRQHIDAIVQEKLKPLVCQNEQLTVQNHQLEFDDVEQYGRRSLVRISGFKESVSSDPDFQEDTSRRPMFHDRLLMSNDHTEWKQNNLTSASHCVKS</sequence>
<reference evidence="8 9" key="1">
    <citation type="journal article" date="2017" name="Nat. Ecol. Evol.">
        <title>Scallop genome provides insights into evolution of bilaterian karyotype and development.</title>
        <authorList>
            <person name="Wang S."/>
            <person name="Zhang J."/>
            <person name="Jiao W."/>
            <person name="Li J."/>
            <person name="Xun X."/>
            <person name="Sun Y."/>
            <person name="Guo X."/>
            <person name="Huan P."/>
            <person name="Dong B."/>
            <person name="Zhang L."/>
            <person name="Hu X."/>
            <person name="Sun X."/>
            <person name="Wang J."/>
            <person name="Zhao C."/>
            <person name="Wang Y."/>
            <person name="Wang D."/>
            <person name="Huang X."/>
            <person name="Wang R."/>
            <person name="Lv J."/>
            <person name="Li Y."/>
            <person name="Zhang Z."/>
            <person name="Liu B."/>
            <person name="Lu W."/>
            <person name="Hui Y."/>
            <person name="Liang J."/>
            <person name="Zhou Z."/>
            <person name="Hou R."/>
            <person name="Li X."/>
            <person name="Liu Y."/>
            <person name="Li H."/>
            <person name="Ning X."/>
            <person name="Lin Y."/>
            <person name="Zhao L."/>
            <person name="Xing Q."/>
            <person name="Dou J."/>
            <person name="Li Y."/>
            <person name="Mao J."/>
            <person name="Guo H."/>
            <person name="Dou H."/>
            <person name="Li T."/>
            <person name="Mu C."/>
            <person name="Jiang W."/>
            <person name="Fu Q."/>
            <person name="Fu X."/>
            <person name="Miao Y."/>
            <person name="Liu J."/>
            <person name="Yu Q."/>
            <person name="Li R."/>
            <person name="Liao H."/>
            <person name="Li X."/>
            <person name="Kong Y."/>
            <person name="Jiang Z."/>
            <person name="Chourrout D."/>
            <person name="Li R."/>
            <person name="Bao Z."/>
        </authorList>
    </citation>
    <scope>NUCLEOTIDE SEQUENCE [LARGE SCALE GENOMIC DNA]</scope>
    <source>
        <strain evidence="8 9">PY_sf001</strain>
    </source>
</reference>
<evidence type="ECO:0000256" key="6">
    <source>
        <dbReference type="SAM" id="Phobius"/>
    </source>
</evidence>
<evidence type="ECO:0000256" key="7">
    <source>
        <dbReference type="SAM" id="SignalP"/>
    </source>
</evidence>
<evidence type="ECO:0000313" key="9">
    <source>
        <dbReference type="Proteomes" id="UP000242188"/>
    </source>
</evidence>
<keyword evidence="3 6" id="KW-1133">Transmembrane helix</keyword>
<evidence type="ECO:0000256" key="3">
    <source>
        <dbReference type="ARBA" id="ARBA00022989"/>
    </source>
</evidence>
<organism evidence="8 9">
    <name type="scientific">Mizuhopecten yessoensis</name>
    <name type="common">Japanese scallop</name>
    <name type="synonym">Patinopecten yessoensis</name>
    <dbReference type="NCBI Taxonomy" id="6573"/>
    <lineage>
        <taxon>Eukaryota</taxon>
        <taxon>Metazoa</taxon>
        <taxon>Spiralia</taxon>
        <taxon>Lophotrochozoa</taxon>
        <taxon>Mollusca</taxon>
        <taxon>Bivalvia</taxon>
        <taxon>Autobranchia</taxon>
        <taxon>Pteriomorphia</taxon>
        <taxon>Pectinida</taxon>
        <taxon>Pectinoidea</taxon>
        <taxon>Pectinidae</taxon>
        <taxon>Mizuhopecten</taxon>
    </lineage>
</organism>
<comment type="caution">
    <text evidence="8">The sequence shown here is derived from an EMBL/GenBank/DDBJ whole genome shotgun (WGS) entry which is preliminary data.</text>
</comment>
<evidence type="ECO:0000256" key="2">
    <source>
        <dbReference type="ARBA" id="ARBA00022692"/>
    </source>
</evidence>
<feature type="region of interest" description="Disordered" evidence="5">
    <location>
        <begin position="117"/>
        <end position="137"/>
    </location>
</feature>
<dbReference type="GO" id="GO:0016020">
    <property type="term" value="C:membrane"/>
    <property type="evidence" value="ECO:0007669"/>
    <property type="project" value="UniProtKB-SubCell"/>
</dbReference>
<feature type="transmembrane region" description="Helical" evidence="6">
    <location>
        <begin position="59"/>
        <end position="80"/>
    </location>
</feature>
<accession>A0A210R5T1</accession>
<keyword evidence="9" id="KW-1185">Reference proteome</keyword>
<protein>
    <submittedName>
        <fullName evidence="8">Uncharacterized protein</fullName>
    </submittedName>
</protein>
<feature type="chain" id="PRO_5012125986" evidence="7">
    <location>
        <begin position="20"/>
        <end position="302"/>
    </location>
</feature>
<evidence type="ECO:0000256" key="4">
    <source>
        <dbReference type="ARBA" id="ARBA00023136"/>
    </source>
</evidence>